<evidence type="ECO:0000256" key="3">
    <source>
        <dbReference type="ARBA" id="ARBA00005012"/>
    </source>
</evidence>
<evidence type="ECO:0000256" key="9">
    <source>
        <dbReference type="HAMAP-Rule" id="MF_00212"/>
    </source>
</evidence>
<evidence type="ECO:0000313" key="10">
    <source>
        <dbReference type="EMBL" id="MCS4558604.1"/>
    </source>
</evidence>
<evidence type="ECO:0000256" key="6">
    <source>
        <dbReference type="ARBA" id="ARBA00022630"/>
    </source>
</evidence>
<evidence type="ECO:0000256" key="2">
    <source>
        <dbReference type="ARBA" id="ARBA00001974"/>
    </source>
</evidence>
<dbReference type="Proteomes" id="UP001201549">
    <property type="component" value="Unassembled WGS sequence"/>
</dbReference>
<keyword evidence="7 9" id="KW-0274">FAD</keyword>
<dbReference type="EC" id="1.1.5.4" evidence="9"/>
<evidence type="ECO:0000256" key="7">
    <source>
        <dbReference type="ARBA" id="ARBA00022827"/>
    </source>
</evidence>
<dbReference type="NCBIfam" id="TIGR01320">
    <property type="entry name" value="mal_quin_oxido"/>
    <property type="match status" value="1"/>
</dbReference>
<evidence type="ECO:0000256" key="8">
    <source>
        <dbReference type="ARBA" id="ARBA00023002"/>
    </source>
</evidence>
<gene>
    <name evidence="9 10" type="primary">mqo</name>
    <name evidence="10" type="ORF">L9G74_19380</name>
</gene>
<dbReference type="EMBL" id="JAKOGG010000023">
    <property type="protein sequence ID" value="MCS4558604.1"/>
    <property type="molecule type" value="Genomic_DNA"/>
</dbReference>
<dbReference type="RefSeq" id="WP_238898420.1">
    <property type="nucleotide sequence ID" value="NZ_JAKOGG010000023.1"/>
</dbReference>
<evidence type="ECO:0000256" key="1">
    <source>
        <dbReference type="ARBA" id="ARBA00001139"/>
    </source>
</evidence>
<evidence type="ECO:0000313" key="11">
    <source>
        <dbReference type="Proteomes" id="UP001201549"/>
    </source>
</evidence>
<proteinExistence type="inferred from homology"/>
<dbReference type="NCBIfam" id="NF003603">
    <property type="entry name" value="PRK05257.1-1"/>
    <property type="match status" value="1"/>
</dbReference>
<dbReference type="NCBIfam" id="NF009875">
    <property type="entry name" value="PRK13339.1"/>
    <property type="match status" value="1"/>
</dbReference>
<dbReference type="SUPFAM" id="SSF51905">
    <property type="entry name" value="FAD/NAD(P)-binding domain"/>
    <property type="match status" value="1"/>
</dbReference>
<sequence>MRKAKRLRLPLPASVSSFFSSAHQQAPEQVDVLLIGGGIMSATMGTYLQELAPDWTILMVERLDDVAKESSNGWNNAGTGHAALAELNYTPQMPDGSINIDKAIKVNEAFQVSRQFWAHQVERKVLGNPESFIHTVDHMSFVWGDDNVAFLKARHEKLKDHPLFQNMEYTEDREQLSQWAPLLMQGRAADQKVAATRSGMGTDVDYGAINRQLVHSLQQHPNFMLRVNSEVRKFKQNADKSWTITVHDVVTHQQRTVIAKHVFIGAGGAALPLLQASGIPEANGYGGFPVGGQFLICDNPEVVKHHNAKAYGKAEVGAPPMSVPHLDTRYLDGKDVLLFGPFATFSTKFLKNGSLFDLIRSTTTKNFLPMTRVGLDNLNLVKYLVGQVRQNDDDRFNELRKYYPNANKDDWQLWTAGQRVQIIKKDQRRGGQLQFGTEVVAAADGTLAALLGASPGASTAAPIIMDVLGKMFPAQVQGEWRDSLKAIIPSYGTQLNNDRQASVDELNYTSEILRLHKLPQADAVTPLPATPANTEQQIAS</sequence>
<comment type="cofactor">
    <cofactor evidence="2 9">
        <name>FAD</name>
        <dbReference type="ChEBI" id="CHEBI:57692"/>
    </cofactor>
</comment>
<comment type="caution">
    <text evidence="10">The sequence shown here is derived from an EMBL/GenBank/DDBJ whole genome shotgun (WGS) entry which is preliminary data.</text>
</comment>
<dbReference type="Gene3D" id="3.50.50.60">
    <property type="entry name" value="FAD/NAD(P)-binding domain"/>
    <property type="match status" value="1"/>
</dbReference>
<evidence type="ECO:0000256" key="4">
    <source>
        <dbReference type="ARBA" id="ARBA00006389"/>
    </source>
</evidence>
<name>A0ABT2FTP1_9GAMM</name>
<keyword evidence="11" id="KW-1185">Reference proteome</keyword>
<comment type="catalytic activity">
    <reaction evidence="1 9">
        <text>(S)-malate + a quinone = a quinol + oxaloacetate</text>
        <dbReference type="Rhea" id="RHEA:46012"/>
        <dbReference type="ChEBI" id="CHEBI:15589"/>
        <dbReference type="ChEBI" id="CHEBI:16452"/>
        <dbReference type="ChEBI" id="CHEBI:24646"/>
        <dbReference type="ChEBI" id="CHEBI:132124"/>
        <dbReference type="EC" id="1.1.5.4"/>
    </reaction>
</comment>
<dbReference type="GO" id="GO:0008924">
    <property type="term" value="F:L-malate dehydrogenase (quinone) activity"/>
    <property type="evidence" value="ECO:0007669"/>
    <property type="project" value="UniProtKB-EC"/>
</dbReference>
<dbReference type="Pfam" id="PF06039">
    <property type="entry name" value="Mqo"/>
    <property type="match status" value="1"/>
</dbReference>
<comment type="similarity">
    <text evidence="4 9">Belongs to the MQO family.</text>
</comment>
<keyword evidence="6 9" id="KW-0285">Flavoprotein</keyword>
<comment type="pathway">
    <text evidence="3 9">Carbohydrate metabolism; tricarboxylic acid cycle; oxaloacetate from (S)-malate (quinone route): step 1/1.</text>
</comment>
<protein>
    <recommendedName>
        <fullName evidence="9">Probable malate:quinone oxidoreductase</fullName>
        <ecNumber evidence="9">1.1.5.4</ecNumber>
    </recommendedName>
    <alternativeName>
        <fullName evidence="9">MQO</fullName>
    </alternativeName>
    <alternativeName>
        <fullName evidence="9">Malate dehydrogenase [quinone]</fullName>
    </alternativeName>
</protein>
<dbReference type="HAMAP" id="MF_00212">
    <property type="entry name" value="MQO"/>
    <property type="match status" value="1"/>
</dbReference>
<dbReference type="NCBIfam" id="NF003606">
    <property type="entry name" value="PRK05257.2-1"/>
    <property type="match status" value="1"/>
</dbReference>
<organism evidence="10 11">
    <name type="scientific">Shewanella electrica</name>
    <dbReference type="NCBI Taxonomy" id="515560"/>
    <lineage>
        <taxon>Bacteria</taxon>
        <taxon>Pseudomonadati</taxon>
        <taxon>Pseudomonadota</taxon>
        <taxon>Gammaproteobacteria</taxon>
        <taxon>Alteromonadales</taxon>
        <taxon>Shewanellaceae</taxon>
        <taxon>Shewanella</taxon>
    </lineage>
</organism>
<reference evidence="11" key="1">
    <citation type="submission" date="2023-07" db="EMBL/GenBank/DDBJ databases">
        <title>Shewanella mangrovi sp. nov., an acetaldehyde- degrading bacterium isolated from mangrove sediment.</title>
        <authorList>
            <person name="Liu Y."/>
        </authorList>
    </citation>
    <scope>NUCLEOTIDE SEQUENCE [LARGE SCALE GENOMIC DNA]</scope>
    <source>
        <strain evidence="11">C32</strain>
    </source>
</reference>
<keyword evidence="5 9" id="KW-0816">Tricarboxylic acid cycle</keyword>
<accession>A0ABT2FTP1</accession>
<dbReference type="NCBIfam" id="NF003611">
    <property type="entry name" value="PRK05257.3-2"/>
    <property type="match status" value="1"/>
</dbReference>
<evidence type="ECO:0000256" key="5">
    <source>
        <dbReference type="ARBA" id="ARBA00022532"/>
    </source>
</evidence>
<dbReference type="PANTHER" id="PTHR43104">
    <property type="entry name" value="L-2-HYDROXYGLUTARATE DEHYDROGENASE, MITOCHONDRIAL"/>
    <property type="match status" value="1"/>
</dbReference>
<dbReference type="NCBIfam" id="NF003605">
    <property type="entry name" value="PRK05257.1-4"/>
    <property type="match status" value="1"/>
</dbReference>
<dbReference type="PANTHER" id="PTHR43104:SF2">
    <property type="entry name" value="L-2-HYDROXYGLUTARATE DEHYDROGENASE, MITOCHONDRIAL"/>
    <property type="match status" value="1"/>
</dbReference>
<dbReference type="InterPro" id="IPR006231">
    <property type="entry name" value="MQO"/>
</dbReference>
<dbReference type="InterPro" id="IPR036188">
    <property type="entry name" value="FAD/NAD-bd_sf"/>
</dbReference>
<dbReference type="Gene3D" id="3.30.9.10">
    <property type="entry name" value="D-Amino Acid Oxidase, subunit A, domain 2"/>
    <property type="match status" value="1"/>
</dbReference>
<keyword evidence="8 9" id="KW-0560">Oxidoreductase</keyword>